<dbReference type="AlphaFoldDB" id="A0ABD6C958"/>
<keyword evidence="2" id="KW-1185">Reference proteome</keyword>
<gene>
    <name evidence="1" type="ORF">ACFR9U_03245</name>
</gene>
<name>A0ABD6C958_9EURY</name>
<evidence type="ECO:0000313" key="1">
    <source>
        <dbReference type="EMBL" id="MFD1585985.1"/>
    </source>
</evidence>
<proteinExistence type="predicted"/>
<protein>
    <recommendedName>
        <fullName evidence="3">DUF2750 domain-containing protein</fullName>
    </recommendedName>
</protein>
<organism evidence="1 2">
    <name type="scientific">Halorientalis brevis</name>
    <dbReference type="NCBI Taxonomy" id="1126241"/>
    <lineage>
        <taxon>Archaea</taxon>
        <taxon>Methanobacteriati</taxon>
        <taxon>Methanobacteriota</taxon>
        <taxon>Stenosarchaea group</taxon>
        <taxon>Halobacteria</taxon>
        <taxon>Halobacteriales</taxon>
        <taxon>Haloarculaceae</taxon>
        <taxon>Halorientalis</taxon>
    </lineage>
</organism>
<reference evidence="1 2" key="1">
    <citation type="journal article" date="2019" name="Int. J. Syst. Evol. Microbiol.">
        <title>The Global Catalogue of Microorganisms (GCM) 10K type strain sequencing project: providing services to taxonomists for standard genome sequencing and annotation.</title>
        <authorList>
            <consortium name="The Broad Institute Genomics Platform"/>
            <consortium name="The Broad Institute Genome Sequencing Center for Infectious Disease"/>
            <person name="Wu L."/>
            <person name="Ma J."/>
        </authorList>
    </citation>
    <scope>NUCLEOTIDE SEQUENCE [LARGE SCALE GENOMIC DNA]</scope>
    <source>
        <strain evidence="1 2">CGMCC 1.12125</strain>
    </source>
</reference>
<accession>A0ABD6C958</accession>
<comment type="caution">
    <text evidence="1">The sequence shown here is derived from an EMBL/GenBank/DDBJ whole genome shotgun (WGS) entry which is preliminary data.</text>
</comment>
<evidence type="ECO:0000313" key="2">
    <source>
        <dbReference type="Proteomes" id="UP001597119"/>
    </source>
</evidence>
<dbReference type="EMBL" id="JBHUDJ010000001">
    <property type="protein sequence ID" value="MFD1585985.1"/>
    <property type="molecule type" value="Genomic_DNA"/>
</dbReference>
<sequence>MAARDAIREVLFQHSDSRPCRLLWTALDDSRDAPPLDVQDYLEVLAVTDGSICLVAPEDEADLYVRWDSTGGSYVYVAFWPPWGVVDAGTATRAGAASLLADQDGFEPVHVDETPFAADGPAADLSGWL</sequence>
<evidence type="ECO:0008006" key="3">
    <source>
        <dbReference type="Google" id="ProtNLM"/>
    </source>
</evidence>
<dbReference type="RefSeq" id="WP_247376744.1">
    <property type="nucleotide sequence ID" value="NZ_JALLGV010000003.1"/>
</dbReference>
<dbReference type="Proteomes" id="UP001597119">
    <property type="component" value="Unassembled WGS sequence"/>
</dbReference>